<sequence length="250" mass="29402">MLSVLLFCWTVLTLHTPATCNHLQRTSLPSGANEVDPETQRWLEGKNYFITRKGNKKAQKPVRRGSEGNFSHWKDQYKSCFPILNMKGLAFLCLDPKGKLYTSVFDSNKDCRFRRVRRHKHYDVFHSCRGAVLLVNHRQAKIYGQILRKLPGFLFSKRHKHQTHRRKRRSWHTDPSDPLGSEYPHLNTMRNWKSDPERGGNVSKETITSVDDPLEVLLSHSARTPSLEKHRENRKVRFLVEHYFSLPEWD</sequence>
<feature type="region of interest" description="Disordered" evidence="1">
    <location>
        <begin position="158"/>
        <end position="206"/>
    </location>
</feature>
<dbReference type="EMBL" id="JABFDY010000005">
    <property type="protein sequence ID" value="KAF7707677.1"/>
    <property type="molecule type" value="Genomic_DNA"/>
</dbReference>
<dbReference type="SUPFAM" id="SSF50353">
    <property type="entry name" value="Cytokine"/>
    <property type="match status" value="1"/>
</dbReference>
<gene>
    <name evidence="3" type="ORF">HF521_018895</name>
</gene>
<evidence type="ECO:0000313" key="4">
    <source>
        <dbReference type="Proteomes" id="UP000606274"/>
    </source>
</evidence>
<organism evidence="3 4">
    <name type="scientific">Silurus meridionalis</name>
    <name type="common">Southern catfish</name>
    <name type="synonym">Silurus soldatovi meridionalis</name>
    <dbReference type="NCBI Taxonomy" id="175797"/>
    <lineage>
        <taxon>Eukaryota</taxon>
        <taxon>Metazoa</taxon>
        <taxon>Chordata</taxon>
        <taxon>Craniata</taxon>
        <taxon>Vertebrata</taxon>
        <taxon>Euteleostomi</taxon>
        <taxon>Actinopterygii</taxon>
        <taxon>Neopterygii</taxon>
        <taxon>Teleostei</taxon>
        <taxon>Ostariophysi</taxon>
        <taxon>Siluriformes</taxon>
        <taxon>Siluridae</taxon>
        <taxon>Silurus</taxon>
    </lineage>
</organism>
<evidence type="ECO:0000256" key="1">
    <source>
        <dbReference type="SAM" id="MobiDB-lite"/>
    </source>
</evidence>
<comment type="caution">
    <text evidence="3">The sequence shown here is derived from an EMBL/GenBank/DDBJ whole genome shotgun (WGS) entry which is preliminary data.</text>
</comment>
<dbReference type="AlphaFoldDB" id="A0A8T0BQ02"/>
<feature type="signal peptide" evidence="2">
    <location>
        <begin position="1"/>
        <end position="20"/>
    </location>
</feature>
<proteinExistence type="predicted"/>
<dbReference type="InterPro" id="IPR008996">
    <property type="entry name" value="IL1/FGF"/>
</dbReference>
<evidence type="ECO:0000256" key="2">
    <source>
        <dbReference type="SAM" id="SignalP"/>
    </source>
</evidence>
<dbReference type="Gene3D" id="2.80.10.50">
    <property type="match status" value="1"/>
</dbReference>
<keyword evidence="2" id="KW-0732">Signal</keyword>
<feature type="chain" id="PRO_5035724890" evidence="2">
    <location>
        <begin position="21"/>
        <end position="250"/>
    </location>
</feature>
<feature type="compositionally biased region" description="Basic residues" evidence="1">
    <location>
        <begin position="158"/>
        <end position="170"/>
    </location>
</feature>
<dbReference type="Proteomes" id="UP000606274">
    <property type="component" value="Unassembled WGS sequence"/>
</dbReference>
<reference evidence="3" key="1">
    <citation type="submission" date="2020-08" db="EMBL/GenBank/DDBJ databases">
        <title>Chromosome-level assembly of Southern catfish (Silurus meridionalis) provides insights into visual adaptation to the nocturnal and benthic lifestyles.</title>
        <authorList>
            <person name="Zhang Y."/>
            <person name="Wang D."/>
            <person name="Peng Z."/>
        </authorList>
    </citation>
    <scope>NUCLEOTIDE SEQUENCE</scope>
    <source>
        <strain evidence="3">SWU-2019-XX</strain>
        <tissue evidence="3">Muscle</tissue>
    </source>
</reference>
<name>A0A8T0BQ02_SILME</name>
<evidence type="ECO:0000313" key="3">
    <source>
        <dbReference type="EMBL" id="KAF7707677.1"/>
    </source>
</evidence>
<keyword evidence="4" id="KW-1185">Reference proteome</keyword>
<accession>A0A8T0BQ02</accession>
<protein>
    <submittedName>
        <fullName evidence="3">Uncharacterized protein</fullName>
    </submittedName>
</protein>